<dbReference type="AlphaFoldDB" id="A0A6J7GP25"/>
<evidence type="ECO:0000256" key="2">
    <source>
        <dbReference type="ARBA" id="ARBA00001936"/>
    </source>
</evidence>
<dbReference type="EC" id="3.1.26.4" evidence="6"/>
<dbReference type="CDD" id="cd07182">
    <property type="entry name" value="RNase_HII_bacteria_HII_like"/>
    <property type="match status" value="1"/>
</dbReference>
<evidence type="ECO:0000259" key="14">
    <source>
        <dbReference type="PROSITE" id="PS51975"/>
    </source>
</evidence>
<dbReference type="PANTHER" id="PTHR10954:SF18">
    <property type="entry name" value="RIBONUCLEASE HII"/>
    <property type="match status" value="1"/>
</dbReference>
<dbReference type="Gene3D" id="3.30.420.10">
    <property type="entry name" value="Ribonuclease H-like superfamily/Ribonuclease H"/>
    <property type="match status" value="1"/>
</dbReference>
<keyword evidence="11" id="KW-0255">Endonuclease</keyword>
<keyword evidence="12" id="KW-0378">Hydrolase</keyword>
<keyword evidence="8" id="KW-0963">Cytoplasm</keyword>
<dbReference type="NCBIfam" id="NF000595">
    <property type="entry name" value="PRK00015.1-3"/>
    <property type="match status" value="1"/>
</dbReference>
<sequence length="226" mass="24286">MSARPTLRVERGLLRDGNQLLASMDEVGRGSLAGPVSVGVVVIDVDSRPAPDGVRDSKLLSPAQREVLVPAIRSWAFASAVGHAEPEEIDEFGLTAALRLAGERALAQLPEPPDLVLLDGSHDWLTRPTVQGDLFADTTAAGDRWGLRAAPRVTTRVKADLTCASVAAASVLAKVERDGLMRVLGTQVPDYGWAFNMGYSSPEHVQALERIGPSQWHRRSWNLPGV</sequence>
<evidence type="ECO:0000256" key="3">
    <source>
        <dbReference type="ARBA" id="ARBA00001946"/>
    </source>
</evidence>
<evidence type="ECO:0000256" key="7">
    <source>
        <dbReference type="ARBA" id="ARBA00019179"/>
    </source>
</evidence>
<dbReference type="SUPFAM" id="SSF53098">
    <property type="entry name" value="Ribonuclease H-like"/>
    <property type="match status" value="1"/>
</dbReference>
<evidence type="ECO:0000256" key="13">
    <source>
        <dbReference type="ARBA" id="ARBA00023211"/>
    </source>
</evidence>
<dbReference type="GO" id="GO:0005737">
    <property type="term" value="C:cytoplasm"/>
    <property type="evidence" value="ECO:0007669"/>
    <property type="project" value="UniProtKB-SubCell"/>
</dbReference>
<dbReference type="Pfam" id="PF01351">
    <property type="entry name" value="RNase_HII"/>
    <property type="match status" value="1"/>
</dbReference>
<organism evidence="15">
    <name type="scientific">freshwater metagenome</name>
    <dbReference type="NCBI Taxonomy" id="449393"/>
    <lineage>
        <taxon>unclassified sequences</taxon>
        <taxon>metagenomes</taxon>
        <taxon>ecological metagenomes</taxon>
    </lineage>
</organism>
<evidence type="ECO:0000256" key="10">
    <source>
        <dbReference type="ARBA" id="ARBA00022723"/>
    </source>
</evidence>
<dbReference type="GO" id="GO:0032299">
    <property type="term" value="C:ribonuclease H2 complex"/>
    <property type="evidence" value="ECO:0007669"/>
    <property type="project" value="TreeGrafter"/>
</dbReference>
<comment type="cofactor">
    <cofactor evidence="2">
        <name>Mn(2+)</name>
        <dbReference type="ChEBI" id="CHEBI:29035"/>
    </cofactor>
</comment>
<keyword evidence="9" id="KW-0540">Nuclease</keyword>
<reference evidence="15" key="1">
    <citation type="submission" date="2020-05" db="EMBL/GenBank/DDBJ databases">
        <authorList>
            <person name="Chiriac C."/>
            <person name="Salcher M."/>
            <person name="Ghai R."/>
            <person name="Kavagutti S V."/>
        </authorList>
    </citation>
    <scope>NUCLEOTIDE SEQUENCE</scope>
</reference>
<keyword evidence="10" id="KW-0479">Metal-binding</keyword>
<keyword evidence="13" id="KW-0464">Manganese</keyword>
<comment type="catalytic activity">
    <reaction evidence="1">
        <text>Endonucleolytic cleavage to 5'-phosphomonoester.</text>
        <dbReference type="EC" id="3.1.26.4"/>
    </reaction>
</comment>
<feature type="domain" description="RNase H type-2" evidence="14">
    <location>
        <begin position="19"/>
        <end position="226"/>
    </location>
</feature>
<name>A0A6J7GP25_9ZZZZ</name>
<dbReference type="GO" id="GO:0003723">
    <property type="term" value="F:RNA binding"/>
    <property type="evidence" value="ECO:0007669"/>
    <property type="project" value="InterPro"/>
</dbReference>
<proteinExistence type="inferred from homology"/>
<evidence type="ECO:0000256" key="5">
    <source>
        <dbReference type="ARBA" id="ARBA00007383"/>
    </source>
</evidence>
<dbReference type="GO" id="GO:0043137">
    <property type="term" value="P:DNA replication, removal of RNA primer"/>
    <property type="evidence" value="ECO:0007669"/>
    <property type="project" value="TreeGrafter"/>
</dbReference>
<dbReference type="InterPro" id="IPR024567">
    <property type="entry name" value="RNase_HII/HIII_dom"/>
</dbReference>
<evidence type="ECO:0000313" key="15">
    <source>
        <dbReference type="EMBL" id="CAB4905169.1"/>
    </source>
</evidence>
<accession>A0A6J7GP25</accession>
<dbReference type="EMBL" id="CAFBMR010000007">
    <property type="protein sequence ID" value="CAB4905169.1"/>
    <property type="molecule type" value="Genomic_DNA"/>
</dbReference>
<dbReference type="InterPro" id="IPR001352">
    <property type="entry name" value="RNase_HII/HIII"/>
</dbReference>
<dbReference type="GO" id="GO:0046872">
    <property type="term" value="F:metal ion binding"/>
    <property type="evidence" value="ECO:0007669"/>
    <property type="project" value="UniProtKB-KW"/>
</dbReference>
<evidence type="ECO:0000256" key="4">
    <source>
        <dbReference type="ARBA" id="ARBA00004496"/>
    </source>
</evidence>
<comment type="cofactor">
    <cofactor evidence="3">
        <name>Mg(2+)</name>
        <dbReference type="ChEBI" id="CHEBI:18420"/>
    </cofactor>
</comment>
<evidence type="ECO:0000256" key="6">
    <source>
        <dbReference type="ARBA" id="ARBA00012180"/>
    </source>
</evidence>
<dbReference type="InterPro" id="IPR012337">
    <property type="entry name" value="RNaseH-like_sf"/>
</dbReference>
<dbReference type="InterPro" id="IPR036397">
    <property type="entry name" value="RNaseH_sf"/>
</dbReference>
<comment type="subcellular location">
    <subcellularLocation>
        <location evidence="4">Cytoplasm</location>
    </subcellularLocation>
</comment>
<evidence type="ECO:0000256" key="9">
    <source>
        <dbReference type="ARBA" id="ARBA00022722"/>
    </source>
</evidence>
<evidence type="ECO:0000256" key="8">
    <source>
        <dbReference type="ARBA" id="ARBA00022490"/>
    </source>
</evidence>
<evidence type="ECO:0000256" key="12">
    <source>
        <dbReference type="ARBA" id="ARBA00022801"/>
    </source>
</evidence>
<evidence type="ECO:0000256" key="11">
    <source>
        <dbReference type="ARBA" id="ARBA00022759"/>
    </source>
</evidence>
<dbReference type="GO" id="GO:0004523">
    <property type="term" value="F:RNA-DNA hybrid ribonuclease activity"/>
    <property type="evidence" value="ECO:0007669"/>
    <property type="project" value="UniProtKB-EC"/>
</dbReference>
<dbReference type="InterPro" id="IPR022898">
    <property type="entry name" value="RNase_HII"/>
</dbReference>
<dbReference type="PANTHER" id="PTHR10954">
    <property type="entry name" value="RIBONUCLEASE H2 SUBUNIT A"/>
    <property type="match status" value="1"/>
</dbReference>
<gene>
    <name evidence="15" type="ORF">UFOPK3610_00370</name>
</gene>
<dbReference type="PROSITE" id="PS51975">
    <property type="entry name" value="RNASE_H_2"/>
    <property type="match status" value="1"/>
</dbReference>
<comment type="similarity">
    <text evidence="5">Belongs to the RNase HII family.</text>
</comment>
<evidence type="ECO:0000256" key="1">
    <source>
        <dbReference type="ARBA" id="ARBA00000077"/>
    </source>
</evidence>
<dbReference type="GO" id="GO:0006298">
    <property type="term" value="P:mismatch repair"/>
    <property type="evidence" value="ECO:0007669"/>
    <property type="project" value="TreeGrafter"/>
</dbReference>
<protein>
    <recommendedName>
        <fullName evidence="7">Ribonuclease HII</fullName>
        <ecNumber evidence="6">3.1.26.4</ecNumber>
    </recommendedName>
</protein>